<dbReference type="Pfam" id="PF12770">
    <property type="entry name" value="CHAT"/>
    <property type="match status" value="1"/>
</dbReference>
<proteinExistence type="predicted"/>
<gene>
    <name evidence="3" type="ORF">ENR15_16045</name>
</gene>
<reference evidence="3" key="1">
    <citation type="journal article" date="2020" name="mSystems">
        <title>Genome- and Community-Level Interaction Insights into Carbon Utilization and Element Cycling Functions of Hydrothermarchaeota in Hydrothermal Sediment.</title>
        <authorList>
            <person name="Zhou Z."/>
            <person name="Liu Y."/>
            <person name="Xu W."/>
            <person name="Pan J."/>
            <person name="Luo Z.H."/>
            <person name="Li M."/>
        </authorList>
    </citation>
    <scope>NUCLEOTIDE SEQUENCE [LARGE SCALE GENOMIC DNA]</scope>
    <source>
        <strain evidence="3">SpSt-374</strain>
    </source>
</reference>
<protein>
    <submittedName>
        <fullName evidence="3">CHASE2 domain-containing protein</fullName>
    </submittedName>
</protein>
<sequence>MSKVAVIHLGYGNLLSGFPNVTAQLWEPDNPLPIKFTAALPPAAELDAIYRRWHLIYQALYQTPGWHPRIKIEREDVTNVSLVEFGDICTQYRRLLNEWLDGEQFRNIDRQLRSHLLPADEIQLILETDDDMVRRLPWHFWDFLSDYPKAEMALSAPQYQRVAKSHNREQIRILAILGNSTGIDIAADREILASIHDAETVFLVEPSRLEVDEQLWDEQGWDILFFAGHSESQENGNRGLLAINPTDKIGISHLKAGLKTAISRGLQLAIFNSCDGLGLATELADLHIPQIIVMREPVADGVANAFLVKFVKAFSSGYSFYLAVRQARERLQGLEDKFPCASWLPVICQNPAEVPMPWRIRSVQAPLISPIPKTPPRSLVPARSMWLTTVAVTLMILIIRQLGLLQGWELKAYDYLMRSRPPEAPDPRILVVEVTENDVQSQPQYPLSDATLTQLLQKLAQHQPRAIGLTIYRDKPEPPGHQELIAQMQKQSNLFVVCSFPRGNEPAVRGPAAITKDQLGFDDINVDLDGVVRRQLLFMKADPQCNTGTSLSFQLATKYLEYENILPTIENIPKNVFKIGRATFNEIKPNTGGYKTLGKGGWYVMLNYRSFPVAKSLTLTEVLAVDFNPNLVKDRIVIIGVTSRNSGGKYFLTPYSITQSPAEEVGAVMIQAQMVSDILSAALDGRPLIGVWEWWGEAIWIALWSLIGSVIGWRVRGKFWIGGAIVCGIISLYAICYLLLTQGTWAPLIPAALSLVIGPWLFVPSPPTPLPRGERGEGLIANDKGQMTRDK</sequence>
<dbReference type="Pfam" id="PF05226">
    <property type="entry name" value="CHASE2"/>
    <property type="match status" value="1"/>
</dbReference>
<keyword evidence="1" id="KW-0812">Transmembrane</keyword>
<evidence type="ECO:0000256" key="1">
    <source>
        <dbReference type="SAM" id="Phobius"/>
    </source>
</evidence>
<organism evidence="3">
    <name type="scientific">Planktothricoides sp. SpSt-374</name>
    <dbReference type="NCBI Taxonomy" id="2282167"/>
    <lineage>
        <taxon>Bacteria</taxon>
        <taxon>Bacillati</taxon>
        <taxon>Cyanobacteriota</taxon>
        <taxon>Cyanophyceae</taxon>
        <taxon>Oscillatoriophycideae</taxon>
        <taxon>Oscillatoriales</taxon>
        <taxon>Oscillatoriaceae</taxon>
        <taxon>Planktothricoides</taxon>
    </lineage>
</organism>
<dbReference type="EMBL" id="DSPX01000165">
    <property type="protein sequence ID" value="HGG02106.1"/>
    <property type="molecule type" value="Genomic_DNA"/>
</dbReference>
<feature type="transmembrane region" description="Helical" evidence="1">
    <location>
        <begin position="745"/>
        <end position="763"/>
    </location>
</feature>
<dbReference type="SMART" id="SM01080">
    <property type="entry name" value="CHASE2"/>
    <property type="match status" value="1"/>
</dbReference>
<evidence type="ECO:0000259" key="2">
    <source>
        <dbReference type="SMART" id="SM01080"/>
    </source>
</evidence>
<evidence type="ECO:0000313" key="3">
    <source>
        <dbReference type="EMBL" id="HGG02106.1"/>
    </source>
</evidence>
<feature type="transmembrane region" description="Helical" evidence="1">
    <location>
        <begin position="694"/>
        <end position="713"/>
    </location>
</feature>
<name>A0A7C3ZVC2_9CYAN</name>
<accession>A0A7C3ZVC2</accession>
<comment type="caution">
    <text evidence="3">The sequence shown here is derived from an EMBL/GenBank/DDBJ whole genome shotgun (WGS) entry which is preliminary data.</text>
</comment>
<dbReference type="AlphaFoldDB" id="A0A7C3ZVC2"/>
<keyword evidence="1" id="KW-1133">Transmembrane helix</keyword>
<dbReference type="InterPro" id="IPR007890">
    <property type="entry name" value="CHASE2"/>
</dbReference>
<dbReference type="InterPro" id="IPR024983">
    <property type="entry name" value="CHAT_dom"/>
</dbReference>
<keyword evidence="1" id="KW-0472">Membrane</keyword>
<feature type="transmembrane region" description="Helical" evidence="1">
    <location>
        <begin position="719"/>
        <end position="740"/>
    </location>
</feature>
<feature type="domain" description="CHASE2" evidence="2">
    <location>
        <begin position="405"/>
        <end position="711"/>
    </location>
</feature>